<reference evidence="1" key="1">
    <citation type="submission" date="2020-09" db="EMBL/GenBank/DDBJ databases">
        <title>Genomic insights into the novelty and pathogenicity of a unique biofilm-forming Enterococcus sp. bacteria (Enterococcus lacertideformus) identified in reptiles.</title>
        <authorList>
            <person name="Agius J.E."/>
            <person name="Phalen D.N."/>
            <person name="Rose K."/>
            <person name="Eden J.-S."/>
        </authorList>
    </citation>
    <scope>NUCLEOTIDE SEQUENCE</scope>
    <source>
        <strain evidence="1">PHRS 0518</strain>
    </source>
</reference>
<dbReference type="AlphaFoldDB" id="A0A931B181"/>
<accession>A0A931B181</accession>
<name>A0A931B181_9ENTE</name>
<dbReference type="EMBL" id="JADAKE010000020">
    <property type="protein sequence ID" value="MBF8808505.1"/>
    <property type="molecule type" value="Genomic_DNA"/>
</dbReference>
<evidence type="ECO:0000313" key="1">
    <source>
        <dbReference type="EMBL" id="MBF8808505.1"/>
    </source>
</evidence>
<protein>
    <submittedName>
        <fullName evidence="1">Uncharacterized protein</fullName>
    </submittedName>
</protein>
<evidence type="ECO:0000313" key="2">
    <source>
        <dbReference type="Proteomes" id="UP000637757"/>
    </source>
</evidence>
<comment type="caution">
    <text evidence="1">The sequence shown here is derived from an EMBL/GenBank/DDBJ whole genome shotgun (WGS) entry which is preliminary data.</text>
</comment>
<proteinExistence type="predicted"/>
<organism evidence="1 2">
    <name type="scientific">Enterococcus lacertideformus</name>
    <dbReference type="NCBI Taxonomy" id="2771493"/>
    <lineage>
        <taxon>Bacteria</taxon>
        <taxon>Bacillati</taxon>
        <taxon>Bacillota</taxon>
        <taxon>Bacilli</taxon>
        <taxon>Lactobacillales</taxon>
        <taxon>Enterococcaceae</taxon>
        <taxon>Enterococcus</taxon>
    </lineage>
</organism>
<gene>
    <name evidence="1" type="ORF">IC227_09755</name>
</gene>
<sequence length="76" mass="8798">MLSLNLDGQNKRLSAIEQLISKEGKLVTSLIFEDESYVFFDKDKRLIEYGPAANSYLDASETYRRLETEERQFCIG</sequence>
<keyword evidence="2" id="KW-1185">Reference proteome</keyword>
<dbReference type="Proteomes" id="UP000637757">
    <property type="component" value="Unassembled WGS sequence"/>
</dbReference>